<keyword evidence="1" id="KW-0812">Transmembrane</keyword>
<gene>
    <name evidence="2" type="ORF">N7456_003246</name>
</gene>
<keyword evidence="1" id="KW-0472">Membrane</keyword>
<reference evidence="2" key="2">
    <citation type="journal article" date="2023" name="IMA Fungus">
        <title>Comparative genomic study of the Penicillium genus elucidates a diverse pangenome and 15 lateral gene transfer events.</title>
        <authorList>
            <person name="Petersen C."/>
            <person name="Sorensen T."/>
            <person name="Nielsen M.R."/>
            <person name="Sondergaard T.E."/>
            <person name="Sorensen J.L."/>
            <person name="Fitzpatrick D.A."/>
            <person name="Frisvad J.C."/>
            <person name="Nielsen K.L."/>
        </authorList>
    </citation>
    <scope>NUCLEOTIDE SEQUENCE</scope>
    <source>
        <strain evidence="2">IBT 30069</strain>
    </source>
</reference>
<evidence type="ECO:0000313" key="2">
    <source>
        <dbReference type="EMBL" id="KAJ5106571.1"/>
    </source>
</evidence>
<organism evidence="2 3">
    <name type="scientific">Penicillium angulare</name>
    <dbReference type="NCBI Taxonomy" id="116970"/>
    <lineage>
        <taxon>Eukaryota</taxon>
        <taxon>Fungi</taxon>
        <taxon>Dikarya</taxon>
        <taxon>Ascomycota</taxon>
        <taxon>Pezizomycotina</taxon>
        <taxon>Eurotiomycetes</taxon>
        <taxon>Eurotiomycetidae</taxon>
        <taxon>Eurotiales</taxon>
        <taxon>Aspergillaceae</taxon>
        <taxon>Penicillium</taxon>
    </lineage>
</organism>
<feature type="transmembrane region" description="Helical" evidence="1">
    <location>
        <begin position="54"/>
        <end position="73"/>
    </location>
</feature>
<dbReference type="AlphaFoldDB" id="A0A9W9FUA1"/>
<keyword evidence="3" id="KW-1185">Reference proteome</keyword>
<name>A0A9W9FUA1_9EURO</name>
<evidence type="ECO:0000313" key="3">
    <source>
        <dbReference type="Proteomes" id="UP001149165"/>
    </source>
</evidence>
<feature type="transmembrane region" description="Helical" evidence="1">
    <location>
        <begin position="107"/>
        <end position="123"/>
    </location>
</feature>
<reference evidence="2" key="1">
    <citation type="submission" date="2022-11" db="EMBL/GenBank/DDBJ databases">
        <authorList>
            <person name="Petersen C."/>
        </authorList>
    </citation>
    <scope>NUCLEOTIDE SEQUENCE</scope>
    <source>
        <strain evidence="2">IBT 30069</strain>
    </source>
</reference>
<proteinExistence type="predicted"/>
<comment type="caution">
    <text evidence="2">The sequence shown here is derived from an EMBL/GenBank/DDBJ whole genome shotgun (WGS) entry which is preliminary data.</text>
</comment>
<sequence length="124" mass="14274">MKTLKGTLQETFDSWPDMEKIEHGEIPPPQITRQTILEENQVACISDKILTTLLSRYISLYIAFCIRVFYFLITCSPQAQVKLAPSLITDIIQCLQRLPIGLKHHRIIWAAFYLLNLGVFYSGM</sequence>
<keyword evidence="1" id="KW-1133">Transmembrane helix</keyword>
<evidence type="ECO:0000256" key="1">
    <source>
        <dbReference type="SAM" id="Phobius"/>
    </source>
</evidence>
<accession>A0A9W9FUA1</accession>
<dbReference type="EMBL" id="JAPQKH010000003">
    <property type="protein sequence ID" value="KAJ5106571.1"/>
    <property type="molecule type" value="Genomic_DNA"/>
</dbReference>
<dbReference type="OrthoDB" id="543511at2759"/>
<dbReference type="Proteomes" id="UP001149165">
    <property type="component" value="Unassembled WGS sequence"/>
</dbReference>
<protein>
    <submittedName>
        <fullName evidence="2">Uncharacterized protein</fullName>
    </submittedName>
</protein>